<dbReference type="Proteomes" id="UP000281955">
    <property type="component" value="Unassembled WGS sequence"/>
</dbReference>
<dbReference type="Gene3D" id="3.40.50.720">
    <property type="entry name" value="NAD(P)-binding Rossmann-like Domain"/>
    <property type="match status" value="1"/>
</dbReference>
<organism evidence="2 3">
    <name type="scientific">Motilibacter peucedani</name>
    <dbReference type="NCBI Taxonomy" id="598650"/>
    <lineage>
        <taxon>Bacteria</taxon>
        <taxon>Bacillati</taxon>
        <taxon>Actinomycetota</taxon>
        <taxon>Actinomycetes</taxon>
        <taxon>Motilibacterales</taxon>
        <taxon>Motilibacteraceae</taxon>
        <taxon>Motilibacter</taxon>
    </lineage>
</organism>
<dbReference type="InterPro" id="IPR013120">
    <property type="entry name" value="FAR_NAD-bd"/>
</dbReference>
<dbReference type="AlphaFoldDB" id="A0A420XSU2"/>
<name>A0A420XSU2_9ACTN</name>
<proteinExistence type="predicted"/>
<dbReference type="GO" id="GO:0080019">
    <property type="term" value="F:alcohol-forming very long-chain fatty acyl-CoA reductase activity"/>
    <property type="evidence" value="ECO:0007669"/>
    <property type="project" value="InterPro"/>
</dbReference>
<accession>A0A420XSU2</accession>
<dbReference type="RefSeq" id="WP_121192881.1">
    <property type="nucleotide sequence ID" value="NZ_RBWV01000010.1"/>
</dbReference>
<gene>
    <name evidence="2" type="ORF">CLV35_1603</name>
</gene>
<dbReference type="InParanoid" id="A0A420XSU2"/>
<keyword evidence="3" id="KW-1185">Reference proteome</keyword>
<dbReference type="PANTHER" id="PTHR11011:SF45">
    <property type="entry name" value="FATTY ACYL-COA REDUCTASE CG8306-RELATED"/>
    <property type="match status" value="1"/>
</dbReference>
<evidence type="ECO:0000313" key="2">
    <source>
        <dbReference type="EMBL" id="RKS77900.1"/>
    </source>
</evidence>
<evidence type="ECO:0000313" key="3">
    <source>
        <dbReference type="Proteomes" id="UP000281955"/>
    </source>
</evidence>
<evidence type="ECO:0000259" key="1">
    <source>
        <dbReference type="Pfam" id="PF07993"/>
    </source>
</evidence>
<reference evidence="2 3" key="1">
    <citation type="submission" date="2018-10" db="EMBL/GenBank/DDBJ databases">
        <title>Genomic Encyclopedia of Archaeal and Bacterial Type Strains, Phase II (KMG-II): from individual species to whole genera.</title>
        <authorList>
            <person name="Goeker M."/>
        </authorList>
    </citation>
    <scope>NUCLEOTIDE SEQUENCE [LARGE SCALE GENOMIC DNA]</scope>
    <source>
        <strain evidence="2 3">RP-AC37</strain>
    </source>
</reference>
<dbReference type="Pfam" id="PF07993">
    <property type="entry name" value="NAD_binding_4"/>
    <property type="match status" value="1"/>
</dbReference>
<dbReference type="SUPFAM" id="SSF51735">
    <property type="entry name" value="NAD(P)-binding Rossmann-fold domains"/>
    <property type="match status" value="1"/>
</dbReference>
<comment type="caution">
    <text evidence="2">The sequence shown here is derived from an EMBL/GenBank/DDBJ whole genome shotgun (WGS) entry which is preliminary data.</text>
</comment>
<dbReference type="OrthoDB" id="5241256at2"/>
<dbReference type="InterPro" id="IPR026055">
    <property type="entry name" value="FAR"/>
</dbReference>
<dbReference type="InterPro" id="IPR036291">
    <property type="entry name" value="NAD(P)-bd_dom_sf"/>
</dbReference>
<dbReference type="PANTHER" id="PTHR11011">
    <property type="entry name" value="MALE STERILITY PROTEIN 2-RELATED"/>
    <property type="match status" value="1"/>
</dbReference>
<dbReference type="GO" id="GO:0035336">
    <property type="term" value="P:long-chain fatty-acyl-CoA metabolic process"/>
    <property type="evidence" value="ECO:0007669"/>
    <property type="project" value="TreeGrafter"/>
</dbReference>
<sequence length="382" mass="41039">MPRHLLTGTTGLVGGAVALELLERTDDELYCLVRGADATSARQRLLASLSESAVGYGRADLLPALADRVVPVWGDISEEGCGVVSALPQVEQVWHCAASLRYEEHYRDEILQQNVEGTRHVLDLARASGAAVFNHVSTAYVAGRASGRVLEGEAPGLEAANNCYEESKILGERLVTAETGMHVRVMRPSIVVGHSATLHATSFSGMYGFARLALFLRQTAGRRYGVDPRRTPLTVVAEPLAQLNLVPVDTVARNAVTIGLSQSAERYFHLTNAQAPSVALVVAVIHELLGMPRATWARSRDGLNAMDVAFDEAITFYSSYMRTTKEFDRTHADAVCGEGSSDVAFTRADIAAHVEHFLLTQKGYGATVPGPRVPLSSTVTAG</sequence>
<dbReference type="EMBL" id="RBWV01000010">
    <property type="protein sequence ID" value="RKS77900.1"/>
    <property type="molecule type" value="Genomic_DNA"/>
</dbReference>
<feature type="domain" description="Thioester reductase (TE)" evidence="1">
    <location>
        <begin position="6"/>
        <end position="253"/>
    </location>
</feature>
<protein>
    <submittedName>
        <fullName evidence="2">Male sterility protein</fullName>
    </submittedName>
</protein>